<keyword evidence="9 12" id="KW-1133">Transmembrane helix</keyword>
<feature type="transmembrane region" description="Helical" evidence="12">
    <location>
        <begin position="369"/>
        <end position="389"/>
    </location>
</feature>
<dbReference type="FunFam" id="2.70.70.10:FF:000001">
    <property type="entry name" value="PTS system glucose-specific IIA component"/>
    <property type="match status" value="1"/>
</dbReference>
<dbReference type="Proteomes" id="UP000190080">
    <property type="component" value="Unassembled WGS sequence"/>
</dbReference>
<dbReference type="PANTHER" id="PTHR30009:SF20">
    <property type="entry name" value="PTS SYSTEM GLUCOSE-SPECIFIC EIICB COMPONENT-RELATED"/>
    <property type="match status" value="1"/>
</dbReference>
<keyword evidence="5" id="KW-0808">Transferase</keyword>
<evidence type="ECO:0000256" key="12">
    <source>
        <dbReference type="SAM" id="Phobius"/>
    </source>
</evidence>
<feature type="domain" description="PTS EIIB type-1" evidence="14">
    <location>
        <begin position="415"/>
        <end position="496"/>
    </location>
</feature>
<dbReference type="Gene3D" id="3.30.1360.60">
    <property type="entry name" value="Glucose permease domain IIB"/>
    <property type="match status" value="1"/>
</dbReference>
<dbReference type="GO" id="GO:0016301">
    <property type="term" value="F:kinase activity"/>
    <property type="evidence" value="ECO:0007669"/>
    <property type="project" value="UniProtKB-KW"/>
</dbReference>
<keyword evidence="7 12" id="KW-0812">Transmembrane</keyword>
<keyword evidence="2" id="KW-0813">Transport</keyword>
<keyword evidence="10 12" id="KW-0472">Membrane</keyword>
<dbReference type="InterPro" id="IPR013013">
    <property type="entry name" value="PTS_EIIC_1"/>
</dbReference>
<evidence type="ECO:0000256" key="10">
    <source>
        <dbReference type="ARBA" id="ARBA00023136"/>
    </source>
</evidence>
<dbReference type="InterPro" id="IPR001127">
    <property type="entry name" value="PTS_EIIA_1_perm"/>
</dbReference>
<evidence type="ECO:0000313" key="17">
    <source>
        <dbReference type="Proteomes" id="UP000190080"/>
    </source>
</evidence>
<evidence type="ECO:0000256" key="11">
    <source>
        <dbReference type="PROSITE-ProRule" id="PRU00421"/>
    </source>
</evidence>
<evidence type="ECO:0000259" key="15">
    <source>
        <dbReference type="PROSITE" id="PS51103"/>
    </source>
</evidence>
<feature type="active site" description="Phosphocysteine intermediate; for EIIB activity" evidence="11">
    <location>
        <position position="437"/>
    </location>
</feature>
<evidence type="ECO:0000259" key="13">
    <source>
        <dbReference type="PROSITE" id="PS51093"/>
    </source>
</evidence>
<dbReference type="InterPro" id="IPR001996">
    <property type="entry name" value="PTS_IIB_1"/>
</dbReference>
<keyword evidence="6" id="KW-0598">Phosphotransferase system</keyword>
<dbReference type="PROSITE" id="PS00371">
    <property type="entry name" value="PTS_EIIA_TYPE_1_HIS"/>
    <property type="match status" value="1"/>
</dbReference>
<dbReference type="FunFam" id="3.30.1360.60:FF:000001">
    <property type="entry name" value="PTS system glucose-specific IIBC component PtsG"/>
    <property type="match status" value="1"/>
</dbReference>
<dbReference type="EMBL" id="MZGV01000005">
    <property type="protein sequence ID" value="OPJ64126.1"/>
    <property type="molecule type" value="Genomic_DNA"/>
</dbReference>
<evidence type="ECO:0000256" key="6">
    <source>
        <dbReference type="ARBA" id="ARBA00022683"/>
    </source>
</evidence>
<dbReference type="RefSeq" id="WP_079422133.1">
    <property type="nucleotide sequence ID" value="NZ_MZGV01000005.1"/>
</dbReference>
<keyword evidence="8" id="KW-0418">Kinase</keyword>
<name>A0A1V4IVZ7_9CLOT</name>
<keyword evidence="17" id="KW-1185">Reference proteome</keyword>
<dbReference type="Pfam" id="PF02378">
    <property type="entry name" value="PTS_EIIC"/>
    <property type="match status" value="1"/>
</dbReference>
<keyword evidence="4" id="KW-0762">Sugar transport</keyword>
<dbReference type="CDD" id="cd00212">
    <property type="entry name" value="PTS_IIB_glc"/>
    <property type="match status" value="1"/>
</dbReference>
<proteinExistence type="predicted"/>
<dbReference type="Pfam" id="PF00358">
    <property type="entry name" value="PTS_EIIA_1"/>
    <property type="match status" value="1"/>
</dbReference>
<gene>
    <name evidence="16" type="primary">ptsG</name>
    <name evidence="16" type="ORF">CLORY_06730</name>
</gene>
<dbReference type="PROSITE" id="PS51093">
    <property type="entry name" value="PTS_EIIA_TYPE_1"/>
    <property type="match status" value="1"/>
</dbReference>
<evidence type="ECO:0000256" key="2">
    <source>
        <dbReference type="ARBA" id="ARBA00022448"/>
    </source>
</evidence>
<evidence type="ECO:0000256" key="1">
    <source>
        <dbReference type="ARBA" id="ARBA00004651"/>
    </source>
</evidence>
<feature type="transmembrane region" description="Helical" evidence="12">
    <location>
        <begin position="167"/>
        <end position="188"/>
    </location>
</feature>
<dbReference type="AlphaFoldDB" id="A0A1V4IVZ7"/>
<comment type="subcellular location">
    <subcellularLocation>
        <location evidence="1">Cell membrane</location>
        <topology evidence="1">Multi-pass membrane protein</topology>
    </subcellularLocation>
</comment>
<feature type="domain" description="PTS EIIC type-1" evidence="15">
    <location>
        <begin position="3"/>
        <end position="401"/>
    </location>
</feature>
<evidence type="ECO:0000256" key="4">
    <source>
        <dbReference type="ARBA" id="ARBA00022597"/>
    </source>
</evidence>
<dbReference type="Gene3D" id="2.70.70.10">
    <property type="entry name" value="Glucose Permease (Domain IIA)"/>
    <property type="match status" value="1"/>
</dbReference>
<dbReference type="InterPro" id="IPR050429">
    <property type="entry name" value="PTS_Glucose_EIICBA"/>
</dbReference>
<protein>
    <submittedName>
        <fullName evidence="16">PTS system glucose-specific EIICBA component</fullName>
    </submittedName>
</protein>
<evidence type="ECO:0000259" key="14">
    <source>
        <dbReference type="PROSITE" id="PS51098"/>
    </source>
</evidence>
<feature type="domain" description="PTS EIIA type-1" evidence="13">
    <location>
        <begin position="535"/>
        <end position="639"/>
    </location>
</feature>
<dbReference type="InterPro" id="IPR011055">
    <property type="entry name" value="Dup_hybrid_motif"/>
</dbReference>
<dbReference type="GO" id="GO:0009401">
    <property type="term" value="P:phosphoenolpyruvate-dependent sugar phosphotransferase system"/>
    <property type="evidence" value="ECO:0007669"/>
    <property type="project" value="UniProtKB-KW"/>
</dbReference>
<feature type="transmembrane region" description="Helical" evidence="12">
    <location>
        <begin position="267"/>
        <end position="285"/>
    </location>
</feature>
<sequence>MKKSFFSVLQRIGKSLMLPVSVLPAAGLLLRLGQPDLLNIPYVEAAGNAIFSNLPMIFAVGVAIGFSGGEAVAALAAVIGQLILQAIQTLASTTAAASMAKTAAASHHMTLKAFMTTQEYSNIVTKTTVNMSVFGGIIIGITAAILYNKFHNIKLPQVLGFFAGKRFIPIISSVAAVIIGIIGVNIWLPVQGWINDFANFASSSSLGPGMYAAGKRLLIPVGLHHIYYPVFLYQFGHYVSNGVTYIGDTARYFHGDPTAGHFMASEYPILMFGLPGAATAIIATAKKEKRKLIAGMMVSSAFVAFVTGITEPIEYSFIFVAPVLFIFHVLAAFSAGIVTSLLNIRLGYTFSASFIDYVLGFKYAGNRWLIWPVGIAYFALYFIVFYFSIRAFNIKTPGREDEDTTAVKPINAQGSEKAVRVLEAIGGKDNIKVLDACITRLRLNLKDTSLVDDSTLKALGAAGVMKAGDSVQVVFGTQAERIKDDIKTIIANGGIIETSNEEKAEPIKEVETKSGIHQLLSPLDGEIIPIEQVPDEVFAQKIAGDGFGIIPSGEEIVSPVDGELSVVFPTKHAFAITTDDGLEVMVHIGIDTVKLKGEGFTTHIEQGSRVRKGDKVVTMDSNLIKERGKSTVTVVLVTNMDAVEGINVETGKAVKGQKVADVKIK</sequence>
<dbReference type="InterPro" id="IPR003352">
    <property type="entry name" value="PTS_EIIC"/>
</dbReference>
<reference evidence="16 17" key="1">
    <citation type="submission" date="2017-03" db="EMBL/GenBank/DDBJ databases">
        <title>Genome sequence of Clostridium oryzae DSM 28571.</title>
        <authorList>
            <person name="Poehlein A."/>
            <person name="Daniel R."/>
        </authorList>
    </citation>
    <scope>NUCLEOTIDE SEQUENCE [LARGE SCALE GENOMIC DNA]</scope>
    <source>
        <strain evidence="16 17">DSM 28571</strain>
    </source>
</reference>
<dbReference type="Pfam" id="PF00367">
    <property type="entry name" value="PTS_EIIB"/>
    <property type="match status" value="1"/>
</dbReference>
<evidence type="ECO:0000256" key="9">
    <source>
        <dbReference type="ARBA" id="ARBA00022989"/>
    </source>
</evidence>
<dbReference type="NCBIfam" id="TIGR00830">
    <property type="entry name" value="PTBA"/>
    <property type="match status" value="1"/>
</dbReference>
<accession>A0A1V4IVZ7</accession>
<dbReference type="PROSITE" id="PS51103">
    <property type="entry name" value="PTS_EIIC_TYPE_1"/>
    <property type="match status" value="1"/>
</dbReference>
<dbReference type="GO" id="GO:0090563">
    <property type="term" value="F:protein-phosphocysteine-sugar phosphotransferase activity"/>
    <property type="evidence" value="ECO:0007669"/>
    <property type="project" value="TreeGrafter"/>
</dbReference>
<dbReference type="PROSITE" id="PS51098">
    <property type="entry name" value="PTS_EIIB_TYPE_1"/>
    <property type="match status" value="1"/>
</dbReference>
<dbReference type="PROSITE" id="PS01035">
    <property type="entry name" value="PTS_EIIB_TYPE_1_CYS"/>
    <property type="match status" value="1"/>
</dbReference>
<feature type="transmembrane region" description="Helical" evidence="12">
    <location>
        <begin position="129"/>
        <end position="147"/>
    </location>
</feature>
<evidence type="ECO:0000256" key="3">
    <source>
        <dbReference type="ARBA" id="ARBA00022475"/>
    </source>
</evidence>
<comment type="caution">
    <text evidence="16">The sequence shown here is derived from an EMBL/GenBank/DDBJ whole genome shotgun (WGS) entry which is preliminary data.</text>
</comment>
<evidence type="ECO:0000256" key="8">
    <source>
        <dbReference type="ARBA" id="ARBA00022777"/>
    </source>
</evidence>
<evidence type="ECO:0000256" key="5">
    <source>
        <dbReference type="ARBA" id="ARBA00022679"/>
    </source>
</evidence>
<feature type="transmembrane region" description="Helical" evidence="12">
    <location>
        <begin position="292"/>
        <end position="309"/>
    </location>
</feature>
<feature type="transmembrane region" description="Helical" evidence="12">
    <location>
        <begin position="315"/>
        <end position="339"/>
    </location>
</feature>
<dbReference type="NCBIfam" id="TIGR00826">
    <property type="entry name" value="EIIB_glc"/>
    <property type="match status" value="1"/>
</dbReference>
<keyword evidence="3" id="KW-1003">Cell membrane</keyword>
<organism evidence="16 17">
    <name type="scientific">Clostridium oryzae</name>
    <dbReference type="NCBI Taxonomy" id="1450648"/>
    <lineage>
        <taxon>Bacteria</taxon>
        <taxon>Bacillati</taxon>
        <taxon>Bacillota</taxon>
        <taxon>Clostridia</taxon>
        <taxon>Eubacteriales</taxon>
        <taxon>Clostridiaceae</taxon>
        <taxon>Clostridium</taxon>
    </lineage>
</organism>
<evidence type="ECO:0000313" key="16">
    <source>
        <dbReference type="EMBL" id="OPJ64126.1"/>
    </source>
</evidence>
<dbReference type="PANTHER" id="PTHR30009">
    <property type="entry name" value="CYTOCHROME C-TYPE SYNTHESIS PROTEIN AND PTS TRANSMEMBRANE COMPONENT"/>
    <property type="match status" value="1"/>
</dbReference>
<feature type="transmembrane region" description="Helical" evidence="12">
    <location>
        <begin position="57"/>
        <end position="78"/>
    </location>
</feature>
<dbReference type="InterPro" id="IPR018113">
    <property type="entry name" value="PTrfase_EIIB_Cys"/>
</dbReference>
<dbReference type="SUPFAM" id="SSF51261">
    <property type="entry name" value="Duplicated hybrid motif"/>
    <property type="match status" value="1"/>
</dbReference>
<dbReference type="GO" id="GO:0008982">
    <property type="term" value="F:protein-N(PI)-phosphohistidine-sugar phosphotransferase activity"/>
    <property type="evidence" value="ECO:0007669"/>
    <property type="project" value="InterPro"/>
</dbReference>
<dbReference type="STRING" id="1450648.CLORY_06730"/>
<dbReference type="SUPFAM" id="SSF55604">
    <property type="entry name" value="Glucose permease domain IIB"/>
    <property type="match status" value="1"/>
</dbReference>
<evidence type="ECO:0000256" key="7">
    <source>
        <dbReference type="ARBA" id="ARBA00022692"/>
    </source>
</evidence>
<dbReference type="InterPro" id="IPR036878">
    <property type="entry name" value="Glu_permease_IIB"/>
</dbReference>
<dbReference type="GO" id="GO:0005886">
    <property type="term" value="C:plasma membrane"/>
    <property type="evidence" value="ECO:0007669"/>
    <property type="project" value="UniProtKB-SubCell"/>
</dbReference>
<dbReference type="OrthoDB" id="9764327at2"/>